<dbReference type="GO" id="GO:0006357">
    <property type="term" value="P:regulation of transcription by RNA polymerase II"/>
    <property type="evidence" value="ECO:0007669"/>
    <property type="project" value="UniProtKB-ARBA"/>
</dbReference>
<comment type="subcellular location">
    <subcellularLocation>
        <location evidence="5">Nucleus</location>
    </subcellularLocation>
</comment>
<dbReference type="SUPFAM" id="SSF49417">
    <property type="entry name" value="p53-like transcription factors"/>
    <property type="match status" value="1"/>
</dbReference>
<reference evidence="6" key="1">
    <citation type="submission" date="2015-05" db="UniProtKB">
        <authorList>
            <consortium name="EnsemblMetazoa"/>
        </authorList>
    </citation>
    <scope>IDENTIFICATION</scope>
</reference>
<evidence type="ECO:0000313" key="6">
    <source>
        <dbReference type="EnsemblMetazoa" id="RPRC001599-PA"/>
    </source>
</evidence>
<dbReference type="GO" id="GO:0003677">
    <property type="term" value="F:DNA binding"/>
    <property type="evidence" value="ECO:0007669"/>
    <property type="project" value="UniProtKB-UniRule"/>
</dbReference>
<dbReference type="GO" id="GO:0045893">
    <property type="term" value="P:positive regulation of DNA-templated transcription"/>
    <property type="evidence" value="ECO:0007669"/>
    <property type="project" value="InterPro"/>
</dbReference>
<protein>
    <submittedName>
        <fullName evidence="6">Uncharacterized protein</fullName>
    </submittedName>
</protein>
<evidence type="ECO:0000256" key="2">
    <source>
        <dbReference type="ARBA" id="ARBA00023125"/>
    </source>
</evidence>
<dbReference type="Proteomes" id="UP000015103">
    <property type="component" value="Unassembled WGS sequence"/>
</dbReference>
<comment type="caution">
    <text evidence="5">Lacks conserved residue(s) required for the propagation of feature annotation.</text>
</comment>
<keyword evidence="7" id="KW-1185">Reference proteome</keyword>
<dbReference type="VEuPathDB" id="VectorBase:RPRC001599"/>
<dbReference type="InterPro" id="IPR046360">
    <property type="entry name" value="T-box_DNA-bd"/>
</dbReference>
<organism evidence="6 7">
    <name type="scientific">Rhodnius prolixus</name>
    <name type="common">Triatomid bug</name>
    <dbReference type="NCBI Taxonomy" id="13249"/>
    <lineage>
        <taxon>Eukaryota</taxon>
        <taxon>Metazoa</taxon>
        <taxon>Ecdysozoa</taxon>
        <taxon>Arthropoda</taxon>
        <taxon>Hexapoda</taxon>
        <taxon>Insecta</taxon>
        <taxon>Pterygota</taxon>
        <taxon>Neoptera</taxon>
        <taxon>Paraneoptera</taxon>
        <taxon>Hemiptera</taxon>
        <taxon>Heteroptera</taxon>
        <taxon>Panheteroptera</taxon>
        <taxon>Cimicomorpha</taxon>
        <taxon>Reduviidae</taxon>
        <taxon>Triatominae</taxon>
        <taxon>Rhodnius</taxon>
    </lineage>
</organism>
<evidence type="ECO:0000256" key="1">
    <source>
        <dbReference type="ARBA" id="ARBA00023015"/>
    </source>
</evidence>
<dbReference type="InterPro" id="IPR008967">
    <property type="entry name" value="p53-like_TF_DNA-bd_sf"/>
</dbReference>
<dbReference type="Gene3D" id="2.60.40.820">
    <property type="entry name" value="Transcription factor, T-box"/>
    <property type="match status" value="1"/>
</dbReference>
<evidence type="ECO:0000256" key="3">
    <source>
        <dbReference type="ARBA" id="ARBA00023163"/>
    </source>
</evidence>
<sequence>MEKNVCLQQVQDPPVGSGVEGTCEFSYHLFKCSLTPSPICAVCDEDIIRENGQEFGGVTARLTTNELWAEFSRLGTEMIVTKAGSRNKLAA</sequence>
<evidence type="ECO:0000256" key="4">
    <source>
        <dbReference type="ARBA" id="ARBA00023242"/>
    </source>
</evidence>
<dbReference type="InterPro" id="IPR036960">
    <property type="entry name" value="T-box_sf"/>
</dbReference>
<name>T1HC37_RHOPR</name>
<dbReference type="GO" id="GO:0003700">
    <property type="term" value="F:DNA-binding transcription factor activity"/>
    <property type="evidence" value="ECO:0007669"/>
    <property type="project" value="InterPro"/>
</dbReference>
<dbReference type="PROSITE" id="PS50252">
    <property type="entry name" value="TBOX_3"/>
    <property type="match status" value="1"/>
</dbReference>
<keyword evidence="4 5" id="KW-0539">Nucleus</keyword>
<dbReference type="EMBL" id="ACPB03006776">
    <property type="status" value="NOT_ANNOTATED_CDS"/>
    <property type="molecule type" value="Genomic_DNA"/>
</dbReference>
<dbReference type="AlphaFoldDB" id="T1HC37"/>
<dbReference type="HOGENOM" id="CLU_2429820_0_0_1"/>
<keyword evidence="3" id="KW-0804">Transcription</keyword>
<keyword evidence="1" id="KW-0805">Transcription regulation</keyword>
<dbReference type="InParanoid" id="T1HC37"/>
<dbReference type="EnsemblMetazoa" id="RPRC001599-RA">
    <property type="protein sequence ID" value="RPRC001599-PA"/>
    <property type="gene ID" value="RPRC001599"/>
</dbReference>
<keyword evidence="2 5" id="KW-0238">DNA-binding</keyword>
<evidence type="ECO:0000313" key="7">
    <source>
        <dbReference type="Proteomes" id="UP000015103"/>
    </source>
</evidence>
<dbReference type="GO" id="GO:0005634">
    <property type="term" value="C:nucleus"/>
    <property type="evidence" value="ECO:0007669"/>
    <property type="project" value="UniProtKB-SubCell"/>
</dbReference>
<proteinExistence type="predicted"/>
<accession>T1HC37</accession>
<evidence type="ECO:0000256" key="5">
    <source>
        <dbReference type="PROSITE-ProRule" id="PRU00201"/>
    </source>
</evidence>